<dbReference type="Gene3D" id="3.30.460.80">
    <property type="entry name" value="NADH:ubiquinone oxidoreductase, 30kDa subunit"/>
    <property type="match status" value="1"/>
</dbReference>
<reference evidence="7" key="1">
    <citation type="journal article" date="2019" name="Int. J. Syst. Evol. Microbiol.">
        <title>The Global Catalogue of Microorganisms (GCM) 10K type strain sequencing project: providing services to taxonomists for standard genome sequencing and annotation.</title>
        <authorList>
            <consortium name="The Broad Institute Genomics Platform"/>
            <consortium name="The Broad Institute Genome Sequencing Center for Infectious Disease"/>
            <person name="Wu L."/>
            <person name="Ma J."/>
        </authorList>
    </citation>
    <scope>NUCLEOTIDE SEQUENCE [LARGE SCALE GENOMIC DNA]</scope>
    <source>
        <strain evidence="7">CECT 7956</strain>
    </source>
</reference>
<name>A0ABV7YSW1_9BACT</name>
<evidence type="ECO:0000313" key="7">
    <source>
        <dbReference type="Proteomes" id="UP001595616"/>
    </source>
</evidence>
<keyword evidence="4" id="KW-0874">Quinone</keyword>
<comment type="function">
    <text evidence="4">NDH-1 shuttles electrons from NADH, via FMN and iron-sulfur (Fe-S) centers, to quinones in the respiratory chain.</text>
</comment>
<dbReference type="EC" id="7.1.1.-" evidence="4"/>
<dbReference type="RefSeq" id="WP_379835992.1">
    <property type="nucleotide sequence ID" value="NZ_JBHRYQ010000001.1"/>
</dbReference>
<dbReference type="SUPFAM" id="SSF143243">
    <property type="entry name" value="Nqo5-like"/>
    <property type="match status" value="1"/>
</dbReference>
<evidence type="ECO:0000259" key="5">
    <source>
        <dbReference type="Pfam" id="PF00329"/>
    </source>
</evidence>
<evidence type="ECO:0000256" key="2">
    <source>
        <dbReference type="ARBA" id="ARBA00022448"/>
    </source>
</evidence>
<comment type="caution">
    <text evidence="6">The sequence shown here is derived from an EMBL/GenBank/DDBJ whole genome shotgun (WGS) entry which is preliminary data.</text>
</comment>
<evidence type="ECO:0000256" key="3">
    <source>
        <dbReference type="RuleBase" id="RU003456"/>
    </source>
</evidence>
<keyword evidence="2 3" id="KW-0813">Transport</keyword>
<comment type="catalytic activity">
    <reaction evidence="4">
        <text>a quinone + NADH + 5 H(+)(in) = a quinol + NAD(+) + 4 H(+)(out)</text>
        <dbReference type="Rhea" id="RHEA:57888"/>
        <dbReference type="ChEBI" id="CHEBI:15378"/>
        <dbReference type="ChEBI" id="CHEBI:24646"/>
        <dbReference type="ChEBI" id="CHEBI:57540"/>
        <dbReference type="ChEBI" id="CHEBI:57945"/>
        <dbReference type="ChEBI" id="CHEBI:132124"/>
    </reaction>
</comment>
<accession>A0ABV7YSW1</accession>
<evidence type="ECO:0000256" key="4">
    <source>
        <dbReference type="RuleBase" id="RU003582"/>
    </source>
</evidence>
<evidence type="ECO:0000256" key="1">
    <source>
        <dbReference type="ARBA" id="ARBA00007569"/>
    </source>
</evidence>
<feature type="domain" description="NADH:ubiquinone oxidoreductase 30kDa subunit" evidence="5">
    <location>
        <begin position="34"/>
        <end position="157"/>
    </location>
</feature>
<dbReference type="EMBL" id="JBHRYQ010000001">
    <property type="protein sequence ID" value="MFC3810135.1"/>
    <property type="molecule type" value="Genomic_DNA"/>
</dbReference>
<gene>
    <name evidence="6" type="ORF">ACFOOI_05685</name>
</gene>
<dbReference type="InterPro" id="IPR020396">
    <property type="entry name" value="NADH_UbQ_OxRdtase_CS"/>
</dbReference>
<organism evidence="6 7">
    <name type="scientific">Lacihabitans lacunae</name>
    <dbReference type="NCBI Taxonomy" id="1028214"/>
    <lineage>
        <taxon>Bacteria</taxon>
        <taxon>Pseudomonadati</taxon>
        <taxon>Bacteroidota</taxon>
        <taxon>Cytophagia</taxon>
        <taxon>Cytophagales</taxon>
        <taxon>Leadbetterellaceae</taxon>
        <taxon>Lacihabitans</taxon>
    </lineage>
</organism>
<dbReference type="PANTHER" id="PTHR10884">
    <property type="entry name" value="NADH DEHYDROGENASE UBIQUINONE IRON-SULFUR PROTEIN 3"/>
    <property type="match status" value="1"/>
</dbReference>
<dbReference type="Proteomes" id="UP001595616">
    <property type="component" value="Unassembled WGS sequence"/>
</dbReference>
<dbReference type="Pfam" id="PF00329">
    <property type="entry name" value="Complex1_30kDa"/>
    <property type="match status" value="1"/>
</dbReference>
<protein>
    <recommendedName>
        <fullName evidence="4">NADH-quinone oxidoreductase</fullName>
        <ecNumber evidence="4">7.1.1.-</ecNumber>
    </recommendedName>
</protein>
<keyword evidence="3" id="KW-0520">NAD</keyword>
<proteinExistence type="inferred from homology"/>
<keyword evidence="3" id="KW-1278">Translocase</keyword>
<sequence length="167" mass="19438">MNFGKTEEIAALILERFPKLELKLSEDSELQNQIEIPADQLVLVCGYLYKELKLYFDFLNSITCIDNGVEAGTFDLIYTLTSIPFEISVHLKIVVSRELNNNISVDSISAIWKSADWHEREIFDLFGLKFENHTDLRRILLPSDWEGHPLRKDYQEQAVYHGIKVKY</sequence>
<evidence type="ECO:0000313" key="6">
    <source>
        <dbReference type="EMBL" id="MFC3810135.1"/>
    </source>
</evidence>
<dbReference type="PANTHER" id="PTHR10884:SF14">
    <property type="entry name" value="NADH DEHYDROGENASE [UBIQUINONE] IRON-SULFUR PROTEIN 3, MITOCHONDRIAL"/>
    <property type="match status" value="1"/>
</dbReference>
<dbReference type="InterPro" id="IPR037232">
    <property type="entry name" value="NADH_quin_OxRdtase_su_C/D-like"/>
</dbReference>
<keyword evidence="7" id="KW-1185">Reference proteome</keyword>
<dbReference type="PROSITE" id="PS00542">
    <property type="entry name" value="COMPLEX1_30K"/>
    <property type="match status" value="1"/>
</dbReference>
<dbReference type="InterPro" id="IPR001268">
    <property type="entry name" value="NADH_UbQ_OxRdtase_30kDa_su"/>
</dbReference>
<comment type="similarity">
    <text evidence="1 3">Belongs to the complex I 30 kDa subunit family.</text>
</comment>